<dbReference type="PANTHER" id="PTHR13832">
    <property type="entry name" value="PROTEIN PHOSPHATASE 2C"/>
    <property type="match status" value="1"/>
</dbReference>
<keyword evidence="4" id="KW-0479">Metal-binding</keyword>
<dbReference type="AlphaFoldDB" id="A0A812LQS4"/>
<keyword evidence="5" id="KW-0378">Hydrolase</keyword>
<evidence type="ECO:0000256" key="6">
    <source>
        <dbReference type="ARBA" id="ARBA00022842"/>
    </source>
</evidence>
<comment type="catalytic activity">
    <reaction evidence="9">
        <text>O-phospho-L-seryl-[protein] + H2O = L-seryl-[protein] + phosphate</text>
        <dbReference type="Rhea" id="RHEA:20629"/>
        <dbReference type="Rhea" id="RHEA-COMP:9863"/>
        <dbReference type="Rhea" id="RHEA-COMP:11604"/>
        <dbReference type="ChEBI" id="CHEBI:15377"/>
        <dbReference type="ChEBI" id="CHEBI:29999"/>
        <dbReference type="ChEBI" id="CHEBI:43474"/>
        <dbReference type="ChEBI" id="CHEBI:83421"/>
        <dbReference type="EC" id="3.1.3.16"/>
    </reaction>
</comment>
<keyword evidence="7" id="KW-0904">Protein phosphatase</keyword>
<dbReference type="InterPro" id="IPR036457">
    <property type="entry name" value="PPM-type-like_dom_sf"/>
</dbReference>
<dbReference type="OrthoDB" id="10264738at2759"/>
<feature type="domain" description="PPM-type phosphatase" evidence="12">
    <location>
        <begin position="1"/>
        <end position="108"/>
    </location>
</feature>
<evidence type="ECO:0000256" key="3">
    <source>
        <dbReference type="ARBA" id="ARBA00013081"/>
    </source>
</evidence>
<feature type="region of interest" description="Disordered" evidence="11">
    <location>
        <begin position="14"/>
        <end position="34"/>
    </location>
</feature>
<evidence type="ECO:0000256" key="5">
    <source>
        <dbReference type="ARBA" id="ARBA00022801"/>
    </source>
</evidence>
<evidence type="ECO:0000256" key="10">
    <source>
        <dbReference type="ARBA" id="ARBA00048336"/>
    </source>
</evidence>
<dbReference type="InterPro" id="IPR015655">
    <property type="entry name" value="PP2C"/>
</dbReference>
<dbReference type="EMBL" id="CAJNIZ010006630">
    <property type="protein sequence ID" value="CAE7251532.1"/>
    <property type="molecule type" value="Genomic_DNA"/>
</dbReference>
<dbReference type="InterPro" id="IPR001932">
    <property type="entry name" value="PPM-type_phosphatase-like_dom"/>
</dbReference>
<dbReference type="GO" id="GO:0004722">
    <property type="term" value="F:protein serine/threonine phosphatase activity"/>
    <property type="evidence" value="ECO:0007669"/>
    <property type="project" value="UniProtKB-EC"/>
</dbReference>
<dbReference type="SUPFAM" id="SSF81606">
    <property type="entry name" value="PP2C-like"/>
    <property type="match status" value="1"/>
</dbReference>
<evidence type="ECO:0000256" key="11">
    <source>
        <dbReference type="SAM" id="MobiDB-lite"/>
    </source>
</evidence>
<dbReference type="PANTHER" id="PTHR13832:SF803">
    <property type="entry name" value="PROTEIN PHOSPHATASE 1G"/>
    <property type="match status" value="1"/>
</dbReference>
<evidence type="ECO:0000313" key="13">
    <source>
        <dbReference type="EMBL" id="CAE7251532.1"/>
    </source>
</evidence>
<gene>
    <name evidence="13" type="ORF">SPIL2461_LOCUS4880</name>
</gene>
<evidence type="ECO:0000256" key="9">
    <source>
        <dbReference type="ARBA" id="ARBA00047761"/>
    </source>
</evidence>
<protein>
    <recommendedName>
        <fullName evidence="3">protein-serine/threonine phosphatase</fullName>
        <ecNumber evidence="3">3.1.3.16</ecNumber>
    </recommendedName>
</protein>
<sequence length="124" mass="12800">MGVPRVNGQLSMTRAFGNGVHKRTGGPDPRDRPVTALPQLQDFELGANEFLILGCDGISEGSFPNADVVQFAANRLQTSDPAQVACDICHEAINKGSKDNVSCIIVLPSHGGAGASTGCDHAGG</sequence>
<evidence type="ECO:0000313" key="14">
    <source>
        <dbReference type="Proteomes" id="UP000649617"/>
    </source>
</evidence>
<name>A0A812LQS4_SYMPI</name>
<evidence type="ECO:0000256" key="2">
    <source>
        <dbReference type="ARBA" id="ARBA00006702"/>
    </source>
</evidence>
<keyword evidence="6" id="KW-0460">Magnesium</keyword>
<dbReference type="PROSITE" id="PS51746">
    <property type="entry name" value="PPM_2"/>
    <property type="match status" value="1"/>
</dbReference>
<evidence type="ECO:0000256" key="4">
    <source>
        <dbReference type="ARBA" id="ARBA00022723"/>
    </source>
</evidence>
<dbReference type="CDD" id="cd00143">
    <property type="entry name" value="PP2Cc"/>
    <property type="match status" value="1"/>
</dbReference>
<proteinExistence type="inferred from homology"/>
<keyword evidence="14" id="KW-1185">Reference proteome</keyword>
<dbReference type="EC" id="3.1.3.16" evidence="3"/>
<evidence type="ECO:0000256" key="1">
    <source>
        <dbReference type="ARBA" id="ARBA00001936"/>
    </source>
</evidence>
<dbReference type="Gene3D" id="3.60.40.10">
    <property type="entry name" value="PPM-type phosphatase domain"/>
    <property type="match status" value="1"/>
</dbReference>
<comment type="catalytic activity">
    <reaction evidence="10">
        <text>O-phospho-L-threonyl-[protein] + H2O = L-threonyl-[protein] + phosphate</text>
        <dbReference type="Rhea" id="RHEA:47004"/>
        <dbReference type="Rhea" id="RHEA-COMP:11060"/>
        <dbReference type="Rhea" id="RHEA-COMP:11605"/>
        <dbReference type="ChEBI" id="CHEBI:15377"/>
        <dbReference type="ChEBI" id="CHEBI:30013"/>
        <dbReference type="ChEBI" id="CHEBI:43474"/>
        <dbReference type="ChEBI" id="CHEBI:61977"/>
        <dbReference type="EC" id="3.1.3.16"/>
    </reaction>
</comment>
<accession>A0A812LQS4</accession>
<comment type="similarity">
    <text evidence="2">Belongs to the PP2C family.</text>
</comment>
<evidence type="ECO:0000256" key="7">
    <source>
        <dbReference type="ARBA" id="ARBA00022912"/>
    </source>
</evidence>
<dbReference type="Proteomes" id="UP000649617">
    <property type="component" value="Unassembled WGS sequence"/>
</dbReference>
<evidence type="ECO:0000259" key="12">
    <source>
        <dbReference type="PROSITE" id="PS51746"/>
    </source>
</evidence>
<comment type="caution">
    <text evidence="13">The sequence shown here is derived from an EMBL/GenBank/DDBJ whole genome shotgun (WGS) entry which is preliminary data.</text>
</comment>
<keyword evidence="8" id="KW-0464">Manganese</keyword>
<reference evidence="13" key="1">
    <citation type="submission" date="2021-02" db="EMBL/GenBank/DDBJ databases">
        <authorList>
            <person name="Dougan E. K."/>
            <person name="Rhodes N."/>
            <person name="Thang M."/>
            <person name="Chan C."/>
        </authorList>
    </citation>
    <scope>NUCLEOTIDE SEQUENCE</scope>
</reference>
<comment type="cofactor">
    <cofactor evidence="1">
        <name>Mn(2+)</name>
        <dbReference type="ChEBI" id="CHEBI:29035"/>
    </cofactor>
</comment>
<organism evidence="13 14">
    <name type="scientific">Symbiodinium pilosum</name>
    <name type="common">Dinoflagellate</name>
    <dbReference type="NCBI Taxonomy" id="2952"/>
    <lineage>
        <taxon>Eukaryota</taxon>
        <taxon>Sar</taxon>
        <taxon>Alveolata</taxon>
        <taxon>Dinophyceae</taxon>
        <taxon>Suessiales</taxon>
        <taxon>Symbiodiniaceae</taxon>
        <taxon>Symbiodinium</taxon>
    </lineage>
</organism>
<dbReference type="GO" id="GO:0046872">
    <property type="term" value="F:metal ion binding"/>
    <property type="evidence" value="ECO:0007669"/>
    <property type="project" value="UniProtKB-KW"/>
</dbReference>
<dbReference type="Pfam" id="PF00481">
    <property type="entry name" value="PP2C"/>
    <property type="match status" value="1"/>
</dbReference>
<evidence type="ECO:0000256" key="8">
    <source>
        <dbReference type="ARBA" id="ARBA00023211"/>
    </source>
</evidence>